<evidence type="ECO:0000256" key="1">
    <source>
        <dbReference type="ARBA" id="ARBA00004141"/>
    </source>
</evidence>
<accession>A0A835NY35</accession>
<feature type="compositionally biased region" description="Basic and acidic residues" evidence="7">
    <location>
        <begin position="1251"/>
        <end position="1263"/>
    </location>
</feature>
<dbReference type="Pfam" id="PF02460">
    <property type="entry name" value="Patched"/>
    <property type="match status" value="2"/>
</dbReference>
<keyword evidence="3 8" id="KW-0812">Transmembrane</keyword>
<dbReference type="GO" id="GO:0045202">
    <property type="term" value="C:synapse"/>
    <property type="evidence" value="ECO:0007669"/>
    <property type="project" value="TreeGrafter"/>
</dbReference>
<feature type="region of interest" description="Disordered" evidence="7">
    <location>
        <begin position="1715"/>
        <end position="1734"/>
    </location>
</feature>
<comment type="similarity">
    <text evidence="2">Belongs to the patched family.</text>
</comment>
<evidence type="ECO:0000256" key="4">
    <source>
        <dbReference type="ARBA" id="ARBA00022989"/>
    </source>
</evidence>
<feature type="region of interest" description="Disordered" evidence="7">
    <location>
        <begin position="1499"/>
        <end position="1526"/>
    </location>
</feature>
<name>A0A835NY35_9PASS</name>
<evidence type="ECO:0000256" key="3">
    <source>
        <dbReference type="ARBA" id="ARBA00022692"/>
    </source>
</evidence>
<comment type="caution">
    <text evidence="10">The sequence shown here is derived from an EMBL/GenBank/DDBJ whole genome shotgun (WGS) entry which is preliminary data.</text>
</comment>
<dbReference type="GO" id="GO:0005886">
    <property type="term" value="C:plasma membrane"/>
    <property type="evidence" value="ECO:0007669"/>
    <property type="project" value="TreeGrafter"/>
</dbReference>
<dbReference type="OrthoDB" id="10027883at2759"/>
<evidence type="ECO:0000256" key="7">
    <source>
        <dbReference type="SAM" id="MobiDB-lite"/>
    </source>
</evidence>
<dbReference type="InterPro" id="IPR000731">
    <property type="entry name" value="SSD"/>
</dbReference>
<feature type="transmembrane region" description="Helical" evidence="8">
    <location>
        <begin position="1034"/>
        <end position="1054"/>
    </location>
</feature>
<dbReference type="FunFam" id="1.20.1640.10:FF:000017">
    <property type="entry name" value="Patched domain-containing protein 1"/>
    <property type="match status" value="1"/>
</dbReference>
<feature type="region of interest" description="Disordered" evidence="7">
    <location>
        <begin position="1240"/>
        <end position="1263"/>
    </location>
</feature>
<comment type="subcellular location">
    <subcellularLocation>
        <location evidence="1">Membrane</location>
        <topology evidence="1">Multi-pass membrane protein</topology>
    </subcellularLocation>
</comment>
<dbReference type="PANTHER" id="PTHR10796">
    <property type="entry name" value="PATCHED-RELATED"/>
    <property type="match status" value="1"/>
</dbReference>
<feature type="transmembrane region" description="Helical" evidence="8">
    <location>
        <begin position="1060"/>
        <end position="1080"/>
    </location>
</feature>
<gene>
    <name evidence="11" type="ORF">IHE44_0005035</name>
    <name evidence="10" type="ORF">IHE44_005600</name>
</gene>
<keyword evidence="12" id="KW-1185">Reference proteome</keyword>
<feature type="compositionally biased region" description="Polar residues" evidence="7">
    <location>
        <begin position="1499"/>
        <end position="1511"/>
    </location>
</feature>
<keyword evidence="4 8" id="KW-1133">Transmembrane helix</keyword>
<feature type="transmembrane region" description="Helical" evidence="8">
    <location>
        <begin position="1162"/>
        <end position="1184"/>
    </location>
</feature>
<evidence type="ECO:0000313" key="11">
    <source>
        <dbReference type="EMBL" id="KAI1241559.1"/>
    </source>
</evidence>
<feature type="transmembrane region" description="Helical" evidence="8">
    <location>
        <begin position="257"/>
        <end position="273"/>
    </location>
</feature>
<feature type="domain" description="SSD" evidence="9">
    <location>
        <begin position="254"/>
        <end position="328"/>
    </location>
</feature>
<reference evidence="10" key="1">
    <citation type="submission" date="2020-10" db="EMBL/GenBank/DDBJ databases">
        <title>Feather gene expression reveals the developmental basis of iridescence in African starlings.</title>
        <authorList>
            <person name="Rubenstein D.R."/>
        </authorList>
    </citation>
    <scope>NUCLEOTIDE SEQUENCE</scope>
    <source>
        <strain evidence="10">SS15</strain>
        <tissue evidence="10">Liver</tissue>
    </source>
</reference>
<dbReference type="GO" id="GO:0007268">
    <property type="term" value="P:chemical synaptic transmission"/>
    <property type="evidence" value="ECO:0007669"/>
    <property type="project" value="TreeGrafter"/>
</dbReference>
<dbReference type="GO" id="GO:0050890">
    <property type="term" value="P:cognition"/>
    <property type="evidence" value="ECO:0007669"/>
    <property type="project" value="TreeGrafter"/>
</dbReference>
<feature type="transmembrane region" description="Helical" evidence="8">
    <location>
        <begin position="700"/>
        <end position="721"/>
    </location>
</feature>
<organism evidence="10">
    <name type="scientific">Lamprotornis superbus</name>
    <dbReference type="NCBI Taxonomy" id="245042"/>
    <lineage>
        <taxon>Eukaryota</taxon>
        <taxon>Metazoa</taxon>
        <taxon>Chordata</taxon>
        <taxon>Craniata</taxon>
        <taxon>Vertebrata</taxon>
        <taxon>Euteleostomi</taxon>
        <taxon>Archelosauria</taxon>
        <taxon>Archosauria</taxon>
        <taxon>Dinosauria</taxon>
        <taxon>Saurischia</taxon>
        <taxon>Theropoda</taxon>
        <taxon>Coelurosauria</taxon>
        <taxon>Aves</taxon>
        <taxon>Neognathae</taxon>
        <taxon>Neoaves</taxon>
        <taxon>Telluraves</taxon>
        <taxon>Australaves</taxon>
        <taxon>Passeriformes</taxon>
        <taxon>Sturnidae</taxon>
        <taxon>Lamprotornis</taxon>
    </lineage>
</organism>
<evidence type="ECO:0000313" key="10">
    <source>
        <dbReference type="EMBL" id="KAG0125225.1"/>
    </source>
</evidence>
<dbReference type="Proteomes" id="UP000618051">
    <property type="component" value="Unassembled WGS sequence"/>
</dbReference>
<dbReference type="InterPro" id="IPR003392">
    <property type="entry name" value="PTHD_SSD"/>
</dbReference>
<evidence type="ECO:0000256" key="2">
    <source>
        <dbReference type="ARBA" id="ARBA00005585"/>
    </source>
</evidence>
<keyword evidence="5 8" id="KW-0472">Membrane</keyword>
<dbReference type="Gene3D" id="1.20.1640.10">
    <property type="entry name" value="Multidrug efflux transporter AcrB transmembrane domain"/>
    <property type="match status" value="1"/>
</dbReference>
<reference evidence="11 12" key="2">
    <citation type="journal article" date="2021" name="J. Hered.">
        <title>Feather Gene Expression Elucidates the Developmental Basis of Plumage Iridescence in African Starlings.</title>
        <authorList>
            <person name="Rubenstein D.R."/>
            <person name="Corvelo A."/>
            <person name="MacManes M.D."/>
            <person name="Maia R."/>
            <person name="Narzisi G."/>
            <person name="Rousaki A."/>
            <person name="Vandenabeele P."/>
            <person name="Shawkey M.D."/>
            <person name="Solomon J."/>
        </authorList>
    </citation>
    <scope>NUCLEOTIDE SEQUENCE [LARGE SCALE GENOMIC DNA]</scope>
    <source>
        <strain evidence="11">SS15</strain>
    </source>
</reference>
<feature type="region of interest" description="Disordered" evidence="7">
    <location>
        <begin position="41"/>
        <end position="72"/>
    </location>
</feature>
<dbReference type="EMBL" id="JADDUC020000002">
    <property type="protein sequence ID" value="KAI1241559.1"/>
    <property type="molecule type" value="Genomic_DNA"/>
</dbReference>
<dbReference type="SUPFAM" id="SSF82866">
    <property type="entry name" value="Multidrug efflux transporter AcrB transmembrane domain"/>
    <property type="match status" value="1"/>
</dbReference>
<keyword evidence="6" id="KW-0325">Glycoprotein</keyword>
<protein>
    <recommendedName>
        <fullName evidence="9">SSD domain-containing protein</fullName>
    </recommendedName>
</protein>
<proteinExistence type="inferred from homology"/>
<reference evidence="11" key="3">
    <citation type="submission" date="2022-01" db="EMBL/GenBank/DDBJ databases">
        <authorList>
            <person name="Rubenstein D.R."/>
        </authorList>
    </citation>
    <scope>NUCLEOTIDE SEQUENCE</scope>
    <source>
        <strain evidence="11">SS15</strain>
        <tissue evidence="11">Liver</tissue>
    </source>
</reference>
<dbReference type="PANTHER" id="PTHR10796:SF36">
    <property type="entry name" value="PATCHED DOMAIN-CONTAINING PROTEIN 1"/>
    <property type="match status" value="1"/>
</dbReference>
<feature type="transmembrane region" description="Helical" evidence="8">
    <location>
        <begin position="834"/>
        <end position="855"/>
    </location>
</feature>
<evidence type="ECO:0000313" key="12">
    <source>
        <dbReference type="Proteomes" id="UP000618051"/>
    </source>
</evidence>
<feature type="transmembrane region" description="Helical" evidence="8">
    <location>
        <begin position="1132"/>
        <end position="1150"/>
    </location>
</feature>
<feature type="region of interest" description="Disordered" evidence="7">
    <location>
        <begin position="482"/>
        <end position="511"/>
    </location>
</feature>
<feature type="domain" description="SSD" evidence="9">
    <location>
        <begin position="651"/>
        <end position="762"/>
    </location>
</feature>
<feature type="region of interest" description="Disordered" evidence="7">
    <location>
        <begin position="1437"/>
        <end position="1456"/>
    </location>
</feature>
<evidence type="ECO:0000256" key="6">
    <source>
        <dbReference type="ARBA" id="ARBA00023180"/>
    </source>
</evidence>
<sequence>MKISKDKNSWTNEDLVSPRVMSVGSGRVEKSVWLQLNLQRGSRKESHGTAAVTGKEAASCGSRAATGQQREKGERACSRAAAQPCPELRQQQRAFLASGLKKKLHSAVTRIQVQRPGFNYTFAHICILNNDKTCIVDDIVHVLEELKAARSSNRTNFAITYPITHLKDGREVYNGHQLGGVTVHSKDRVKSAEAIQLTYYLQAINSLNDMVAEKWESIFCDTVELFQKSNRKVKMYPFTSSSLKEDFQKTSRVSERYLITSLVLVVTLAILCCSMQDCVRSKPWLGLLGLLTVTLATLTAAGIINLTGGKYNSTFLGIPFIMLGTDLQAQHQHIPPTAEGYGGKQHWLLPGSCASRDIFISLSFVPPLLTVEYGVVSECFVSSRVEKGRADATAERFSMHFEINKYSLLGEKWLSSAAKFMKSIGCVKPRWNARRCQIWAGTQGQLPELIFSFQCWQGKTRCKKLEHRGWDLRSETIGKKGWKEKGNRRRGEVSVFDDRSEKHSRASERTAEVPQSFTTFLSSHATSAALQASPGISVPHVEEGVRAQITACTGHSAFWGIFWCFQAKEGKRRSWQDFGQGEPLEARQSQVLAVDEAQNTTLSPETEADFYLVCMHRDTVSLMLVVGITVTSSAICQNTDFRKGGVNRQHMSLQFSTKQPTNALLPASALQGRHGLYGTFEMLSSWRKTREDQHVKERTAAVFADSMLSFSLTTAMYLVTFGIGASPFTNIEAARIFCCNSCIAIFFNYLYVLSFYGSSLVFTGYIENNYQHSIFCRKVPKPEVLQEKPAWYRFLLTARFSEDTDDSEETNTYESHLLVWFLKRYYCDWITNTYVKPFVVLFYLVYISFALMGYLQVSEGSDLSNIVATATRTIEYTTAQQKYFSNYSPVIGFYIYESIEYWNTSVQEDVLEYTKGFVRISWFESYLNYLRKLNISTGLPKKNFTDMLRNSFLKTPQFAHFSEDIIFSKKYNNEVDVVASRMFLVAKTMETKREELYDLLETLRKLSLTSKVKFIVFNPSFVYMDRYASSVGAPLQNSCISALFLLFFSAFLVADSLINVWLTLTVASVEFGVIGFMTLWKVELDCISVLCLIYGINYTIDNCAPLLSTFVLGKEFTRTKWVKNALEVHGVAILQSYLCYIVGLIPLAAVPSNLTRTLFRCLFLIALVTFFHCFAILPVILTFLPPSKKKRKEKKNPENREEIECVEMVDMDSTRADCPPVSHEIPHQPTPLFLFKGKTKLSGGTTGQRSGESRRKTGFSEKHSQQSKWVVGEDLVTSKHSKVVVFPVLLTWEANSVLRETQGKEAELIRVSSGFAVDSSCSSSSGMVGSCQQDGSVAGTALLRGHWGCQTRGCDDAISFVPIPQPCPGVPVVCSLQRASAPCRNSSSRFSHCARTAELQMLLQDLLMTVLDHLFPMPKQITHSHFFPNVLEKGSSIPTGPFGPTASKKKQTTPPWDEDAINFLSGRTYASKPESQNTKYLKKFPFLPLFCKENSSSLTNPKHTKSYTKPSSGEERPDVLQDTPLSTDDMERTNLLIWASGSDVGVWIRLAVLLCVPPLPLPTWESPTHLPTPCRASLCLAMEAAAARGFTAHCPQPCSLNTRKKSRDKDYGDFDGAGGLLKDRKQQTAKRTLGAAFQYGGLETDPKINTQKTVLKTHKLFPKSSLSKGQGRQKDSLCWRHQVSHEPGMRPHKSQAQACSMQVSSANLKQVFQSPVREEQQQGHTSQGQGEEKNMGAHVRLQQQVLTEMKNPERRSRPGVCSIPIPALQKGFLTFRKSLCNKREHPAWKAGPKEERNFSLIAGKAPKPTPAQWFCKGCKGSSHVLVTQLSQEPIFTALGHTSQAAKASESGKESPALNNIDLASQTCVKERNTKRKIWPFFLPVQRKNHDHPVPHDAELCFTVRRESSACPELYRPAVFEMGTIESQERTASGSHKVRGETDYQEQQSEFTAFFTHIKSPQRPDKWVLPKVALGYAGRLFSPILFAHSISNSLHRAGPIECMTEHLLAIISKFSVNKRDKFMPEGITFRDENSSSTFEPQLLQCLPFILQVPMLWSTGRFVFTHVKQDQGLKMFLSLKTDVMKLQEQQKKEKQLHPAAASIDYCSITSIFTFRGGNN</sequence>
<dbReference type="EMBL" id="JADDUC010000022">
    <property type="protein sequence ID" value="KAG0125225.1"/>
    <property type="molecule type" value="Genomic_DNA"/>
</dbReference>
<dbReference type="PROSITE" id="PS50156">
    <property type="entry name" value="SSD"/>
    <property type="match status" value="2"/>
</dbReference>
<evidence type="ECO:0000256" key="8">
    <source>
        <dbReference type="SAM" id="Phobius"/>
    </source>
</evidence>
<evidence type="ECO:0000259" key="9">
    <source>
        <dbReference type="PROSITE" id="PS50156"/>
    </source>
</evidence>
<feature type="transmembrane region" description="Helical" evidence="8">
    <location>
        <begin position="285"/>
        <end position="304"/>
    </location>
</feature>
<dbReference type="InterPro" id="IPR051697">
    <property type="entry name" value="Patched_domain-protein"/>
</dbReference>
<evidence type="ECO:0000256" key="5">
    <source>
        <dbReference type="ARBA" id="ARBA00023136"/>
    </source>
</evidence>